<comment type="caution">
    <text evidence="2">The sequence shown here is derived from an EMBL/GenBank/DDBJ whole genome shotgun (WGS) entry which is preliminary data.</text>
</comment>
<gene>
    <name evidence="2" type="ORF">EOD39_15980</name>
</gene>
<dbReference type="EMBL" id="SCEB01001779">
    <property type="protein sequence ID" value="RXM96204.1"/>
    <property type="molecule type" value="Genomic_DNA"/>
</dbReference>
<organism evidence="2 3">
    <name type="scientific">Acipenser ruthenus</name>
    <name type="common">Sterlet sturgeon</name>
    <dbReference type="NCBI Taxonomy" id="7906"/>
    <lineage>
        <taxon>Eukaryota</taxon>
        <taxon>Metazoa</taxon>
        <taxon>Chordata</taxon>
        <taxon>Craniata</taxon>
        <taxon>Vertebrata</taxon>
        <taxon>Euteleostomi</taxon>
        <taxon>Actinopterygii</taxon>
        <taxon>Chondrostei</taxon>
        <taxon>Acipenseriformes</taxon>
        <taxon>Acipenseridae</taxon>
        <taxon>Acipenser</taxon>
    </lineage>
</organism>
<keyword evidence="1" id="KW-0472">Membrane</keyword>
<keyword evidence="1" id="KW-1133">Transmembrane helix</keyword>
<name>A0A444V6Z7_ACIRT</name>
<dbReference type="GO" id="GO:0016787">
    <property type="term" value="F:hydrolase activity"/>
    <property type="evidence" value="ECO:0007669"/>
    <property type="project" value="UniProtKB-KW"/>
</dbReference>
<evidence type="ECO:0000313" key="3">
    <source>
        <dbReference type="Proteomes" id="UP000289886"/>
    </source>
</evidence>
<reference evidence="2 3" key="1">
    <citation type="submission" date="2019-01" db="EMBL/GenBank/DDBJ databases">
        <title>Draft Genome and Complete Hox-Cluster Characterization of the Sterlet Sturgeon (Acipenser ruthenus).</title>
        <authorList>
            <person name="Wei Q."/>
        </authorList>
    </citation>
    <scope>NUCLEOTIDE SEQUENCE [LARGE SCALE GENOMIC DNA]</scope>
    <source>
        <strain evidence="2">WHYD16114868_AA</strain>
        <tissue evidence="2">Blood</tissue>
    </source>
</reference>
<proteinExistence type="predicted"/>
<evidence type="ECO:0000256" key="1">
    <source>
        <dbReference type="SAM" id="Phobius"/>
    </source>
</evidence>
<keyword evidence="2" id="KW-0378">Hydrolase</keyword>
<dbReference type="Proteomes" id="UP000289886">
    <property type="component" value="Unassembled WGS sequence"/>
</dbReference>
<sequence length="71" mass="7677">MITAAADTSIGWALGYMLNLSNMIPAESLALRKGMQFGAWVALLILLVLVILCSLLLLQLLYRSKKAASVI</sequence>
<keyword evidence="1" id="KW-0812">Transmembrane</keyword>
<protein>
    <submittedName>
        <fullName evidence="2">Ectonucleoside triphosphate diphosphohydrolase 2</fullName>
    </submittedName>
</protein>
<evidence type="ECO:0000313" key="2">
    <source>
        <dbReference type="EMBL" id="RXM96204.1"/>
    </source>
</evidence>
<dbReference type="AlphaFoldDB" id="A0A444V6Z7"/>
<feature type="transmembrane region" description="Helical" evidence="1">
    <location>
        <begin position="37"/>
        <end position="62"/>
    </location>
</feature>
<keyword evidence="3" id="KW-1185">Reference proteome</keyword>
<accession>A0A444V6Z7</accession>